<sequence>MSRLHYFLTLLFVVILTAFANWLLNAIEHKTIEEKTALRHEPNYFVEGLNTTVFNADGSLHYRLQARRLDHYPDDETLQLASPIVKMFSEKQAPWVMVADEGIVYDNGQRIHLNGAVDITQINSANDSMQLVTRDLRIDTLRDYAQTDAAVKLTRGHHQTTGTGMRAELRRGRLELLADTRGRYDVSHP</sequence>
<dbReference type="PANTHER" id="PTHR37481:SF1">
    <property type="entry name" value="LIPOPOLYSACCHARIDE EXPORT SYSTEM PROTEIN LPTC"/>
    <property type="match status" value="1"/>
</dbReference>
<gene>
    <name evidence="6" type="ORF">MNBD_GAMMA25-1319</name>
</gene>
<dbReference type="GO" id="GO:0015221">
    <property type="term" value="F:lipopolysaccharide transmembrane transporter activity"/>
    <property type="evidence" value="ECO:0007669"/>
    <property type="project" value="InterPro"/>
</dbReference>
<dbReference type="InterPro" id="IPR026265">
    <property type="entry name" value="LptC"/>
</dbReference>
<dbReference type="Pfam" id="PF06835">
    <property type="entry name" value="LptC"/>
    <property type="match status" value="1"/>
</dbReference>
<reference evidence="6" key="1">
    <citation type="submission" date="2018-06" db="EMBL/GenBank/DDBJ databases">
        <authorList>
            <person name="Zhirakovskaya E."/>
        </authorList>
    </citation>
    <scope>NUCLEOTIDE SEQUENCE</scope>
</reference>
<organism evidence="6">
    <name type="scientific">hydrothermal vent metagenome</name>
    <dbReference type="NCBI Taxonomy" id="652676"/>
    <lineage>
        <taxon>unclassified sequences</taxon>
        <taxon>metagenomes</taxon>
        <taxon>ecological metagenomes</taxon>
    </lineage>
</organism>
<dbReference type="GO" id="GO:0030288">
    <property type="term" value="C:outer membrane-bounded periplasmic space"/>
    <property type="evidence" value="ECO:0007669"/>
    <property type="project" value="TreeGrafter"/>
</dbReference>
<proteinExistence type="inferred from homology"/>
<dbReference type="EMBL" id="UOFY01000042">
    <property type="protein sequence ID" value="VAX09863.1"/>
    <property type="molecule type" value="Genomic_DNA"/>
</dbReference>
<dbReference type="NCBIfam" id="TIGR04409">
    <property type="entry name" value="LptC_YrbK"/>
    <property type="match status" value="1"/>
</dbReference>
<keyword evidence="2" id="KW-0997">Cell inner membrane</keyword>
<dbReference type="PANTHER" id="PTHR37481">
    <property type="entry name" value="LIPOPOLYSACCHARIDE EXPORT SYSTEM PROTEIN LPTC"/>
    <property type="match status" value="1"/>
</dbReference>
<keyword evidence="5" id="KW-0472">Membrane</keyword>
<evidence type="ECO:0000256" key="2">
    <source>
        <dbReference type="ARBA" id="ARBA00022519"/>
    </source>
</evidence>
<dbReference type="AlphaFoldDB" id="A0A3B1BCZ2"/>
<dbReference type="GO" id="GO:0005886">
    <property type="term" value="C:plasma membrane"/>
    <property type="evidence" value="ECO:0007669"/>
    <property type="project" value="InterPro"/>
</dbReference>
<evidence type="ECO:0000313" key="6">
    <source>
        <dbReference type="EMBL" id="VAX09863.1"/>
    </source>
</evidence>
<evidence type="ECO:0008006" key="7">
    <source>
        <dbReference type="Google" id="ProtNLM"/>
    </source>
</evidence>
<evidence type="ECO:0000256" key="1">
    <source>
        <dbReference type="ARBA" id="ARBA00022475"/>
    </source>
</evidence>
<keyword evidence="1" id="KW-1003">Cell membrane</keyword>
<evidence type="ECO:0000256" key="5">
    <source>
        <dbReference type="ARBA" id="ARBA00023136"/>
    </source>
</evidence>
<keyword evidence="3" id="KW-0812">Transmembrane</keyword>
<protein>
    <recommendedName>
        <fullName evidence="7">Lipopolysaccharide export system protein LptC</fullName>
    </recommendedName>
</protein>
<keyword evidence="4" id="KW-1133">Transmembrane helix</keyword>
<accession>A0A3B1BCZ2</accession>
<dbReference type="HAMAP" id="MF_01915">
    <property type="entry name" value="LPS_assembly_LptC"/>
    <property type="match status" value="1"/>
</dbReference>
<dbReference type="GO" id="GO:0017089">
    <property type="term" value="F:glycolipid transfer activity"/>
    <property type="evidence" value="ECO:0007669"/>
    <property type="project" value="TreeGrafter"/>
</dbReference>
<evidence type="ECO:0000256" key="3">
    <source>
        <dbReference type="ARBA" id="ARBA00022692"/>
    </source>
</evidence>
<evidence type="ECO:0000256" key="4">
    <source>
        <dbReference type="ARBA" id="ARBA00022989"/>
    </source>
</evidence>
<name>A0A3B1BCZ2_9ZZZZ</name>
<dbReference type="InterPro" id="IPR010664">
    <property type="entry name" value="LipoPS_assembly_LptC-rel"/>
</dbReference>
<dbReference type="Gene3D" id="2.60.450.10">
    <property type="entry name" value="Lipopolysaccharide (LPS) transport protein A like domain"/>
    <property type="match status" value="1"/>
</dbReference>
<dbReference type="InterPro" id="IPR052363">
    <property type="entry name" value="LPS_export_LptC"/>
</dbReference>